<evidence type="ECO:0000313" key="5">
    <source>
        <dbReference type="Proteomes" id="UP000267250"/>
    </source>
</evidence>
<dbReference type="OrthoDB" id="5291305at2"/>
<dbReference type="Pfam" id="PF20157">
    <property type="entry name" value="Maf_flag10_N"/>
    <property type="match status" value="1"/>
</dbReference>
<keyword evidence="5" id="KW-1185">Reference proteome</keyword>
<name>A0A3Q9HRN3_9FIRM</name>
<evidence type="ECO:0000259" key="3">
    <source>
        <dbReference type="Pfam" id="PF20157"/>
    </source>
</evidence>
<keyword evidence="1" id="KW-0175">Coiled coil</keyword>
<organism evidence="4 5">
    <name type="scientific">Anoxybacter fermentans</name>
    <dbReference type="NCBI Taxonomy" id="1323375"/>
    <lineage>
        <taxon>Bacteria</taxon>
        <taxon>Bacillati</taxon>
        <taxon>Bacillota</taxon>
        <taxon>Clostridia</taxon>
        <taxon>Halanaerobiales</taxon>
        <taxon>Anoxybacter</taxon>
    </lineage>
</organism>
<evidence type="ECO:0000259" key="2">
    <source>
        <dbReference type="Pfam" id="PF01973"/>
    </source>
</evidence>
<evidence type="ECO:0000313" key="4">
    <source>
        <dbReference type="EMBL" id="AZR73892.1"/>
    </source>
</evidence>
<dbReference type="Proteomes" id="UP000267250">
    <property type="component" value="Chromosome"/>
</dbReference>
<dbReference type="InterPro" id="IPR002826">
    <property type="entry name" value="MptE-like"/>
</dbReference>
<dbReference type="RefSeq" id="WP_127017243.1">
    <property type="nucleotide sequence ID" value="NZ_CP016379.1"/>
</dbReference>
<feature type="coiled-coil region" evidence="1">
    <location>
        <begin position="477"/>
        <end position="504"/>
    </location>
</feature>
<dbReference type="AlphaFoldDB" id="A0A3Q9HRN3"/>
<feature type="domain" description="6-hydroxymethylpterin diphosphokinase MptE-like" evidence="2">
    <location>
        <begin position="205"/>
        <end position="374"/>
    </location>
</feature>
<dbReference type="Pfam" id="PF01973">
    <property type="entry name" value="MptE-like"/>
    <property type="match status" value="1"/>
</dbReference>
<evidence type="ECO:0008006" key="6">
    <source>
        <dbReference type="Google" id="ProtNLM"/>
    </source>
</evidence>
<proteinExistence type="predicted"/>
<feature type="domain" description="Glycosyltransferase Maf N-terminal" evidence="3">
    <location>
        <begin position="73"/>
        <end position="128"/>
    </location>
</feature>
<evidence type="ECO:0000256" key="1">
    <source>
        <dbReference type="SAM" id="Coils"/>
    </source>
</evidence>
<dbReference type="InterPro" id="IPR045376">
    <property type="entry name" value="Maf_N"/>
</dbReference>
<sequence length="622" mass="71835">MNFLEKNLNLLKDFDKRLYERVCEWLSKEDIGSKFSVVKSRNGEPTLQFMDGDKIKFLTSAYNPTQEGKRWAEKVEEQKSYIVFGFALGYHLFELSKKKDVQRILVIEPNKEIFCLALKNRDLEWLFTNPIFMLSIAEEKKVIETQITIIIQNYYDNFTFVSFNIYSTNFAKECADLEKILNELIGFYILRVNTYTIFGKQWTDNFFKNLYFAITNPGIKGLFDRFKDVPIIIISAGPSLNKNIHLLKELKGKAVLLCVGTAYKALKRHGIKPDAITSFDGSAMNYEIFRGLDVQDIPLIFDPVIYPDILKDYKGPLITANVSNMFLSWFEKQMDISIGNILVGASIANVTFDIARKLGGNPIIFVGQDLAYTDGRSHAQGTIYEKRRIEAKGDISEVYVEDIYGRQVLSSRSFLVFLRWFENQIAKTKDRLIIDATEGGAKIRGTQIMPLAEVIEKYCQKEYPITETIQEFLETQKPCEEEMVNKALRALKNLKEELLQFNQKAKKGLKFVDKLQELFRCPETNQKRIQQILCRLDEIDKDIVKFENGKVFLQIIFQPLVLPILNGPEFKGKPGETQEEVNTRIIRSNRKLYDALNEISKIVLEMVEKTEKTFSEKISQVS</sequence>
<reference evidence="4 5" key="1">
    <citation type="submission" date="2016-07" db="EMBL/GenBank/DDBJ databases">
        <title>Genome and transcriptome analysis of iron-reducing fermentative bacteria Anoxybacter fermentans.</title>
        <authorList>
            <person name="Zeng X."/>
            <person name="Shao Z."/>
        </authorList>
    </citation>
    <scope>NUCLEOTIDE SEQUENCE [LARGE SCALE GENOMIC DNA]</scope>
    <source>
        <strain evidence="4 5">DY22613</strain>
    </source>
</reference>
<accession>A0A3Q9HRN3</accession>
<dbReference type="PANTHER" id="PTHR41786">
    <property type="entry name" value="MOTILITY ACCESSORY FACTOR MAF"/>
    <property type="match status" value="1"/>
</dbReference>
<dbReference type="EMBL" id="CP016379">
    <property type="protein sequence ID" value="AZR73892.1"/>
    <property type="molecule type" value="Genomic_DNA"/>
</dbReference>
<gene>
    <name evidence="4" type="ORF">BBF96_11130</name>
</gene>
<protein>
    <recommendedName>
        <fullName evidence="6">DUF115 domain-containing protein</fullName>
    </recommendedName>
</protein>
<dbReference type="KEGG" id="aft:BBF96_11130"/>
<dbReference type="PANTHER" id="PTHR41786:SF1">
    <property type="entry name" value="6-HYDROXYMETHYLPTERIN DIPHOSPHOKINASE MPTE-LIKE DOMAIN-CONTAINING PROTEIN"/>
    <property type="match status" value="1"/>
</dbReference>